<dbReference type="SMART" id="SM00191">
    <property type="entry name" value="Int_alpha"/>
    <property type="match status" value="2"/>
</dbReference>
<evidence type="ECO:0000256" key="7">
    <source>
        <dbReference type="RuleBase" id="RU003762"/>
    </source>
</evidence>
<dbReference type="Pfam" id="PF01839">
    <property type="entry name" value="FG-GAP"/>
    <property type="match status" value="1"/>
</dbReference>
<evidence type="ECO:0000256" key="1">
    <source>
        <dbReference type="ARBA" id="ARBA00022723"/>
    </source>
</evidence>
<dbReference type="PANTHER" id="PTHR23220">
    <property type="entry name" value="INTEGRIN ALPHA"/>
    <property type="match status" value="1"/>
</dbReference>
<organism evidence="10 11">
    <name type="scientific">Grus japonensis</name>
    <name type="common">Japanese crane</name>
    <name type="synonym">Red-crowned crane</name>
    <dbReference type="NCBI Taxonomy" id="30415"/>
    <lineage>
        <taxon>Eukaryota</taxon>
        <taxon>Metazoa</taxon>
        <taxon>Chordata</taxon>
        <taxon>Craniata</taxon>
        <taxon>Vertebrata</taxon>
        <taxon>Euteleostomi</taxon>
        <taxon>Archelosauria</taxon>
        <taxon>Archosauria</taxon>
        <taxon>Dinosauria</taxon>
        <taxon>Saurischia</taxon>
        <taxon>Theropoda</taxon>
        <taxon>Coelurosauria</taxon>
        <taxon>Aves</taxon>
        <taxon>Neognathae</taxon>
        <taxon>Neoaves</taxon>
        <taxon>Gruiformes</taxon>
        <taxon>Gruidae</taxon>
        <taxon>Grus</taxon>
    </lineage>
</organism>
<feature type="compositionally biased region" description="Acidic residues" evidence="8">
    <location>
        <begin position="381"/>
        <end position="391"/>
    </location>
</feature>
<keyword evidence="7 10" id="KW-0401">Integrin</keyword>
<feature type="repeat" description="FG-GAP" evidence="6">
    <location>
        <begin position="683"/>
        <end position="743"/>
    </location>
</feature>
<dbReference type="GO" id="GO:0007229">
    <property type="term" value="P:integrin-mediated signaling pathway"/>
    <property type="evidence" value="ECO:0007669"/>
    <property type="project" value="UniProtKB-KW"/>
</dbReference>
<keyword evidence="4" id="KW-0106">Calcium</keyword>
<evidence type="ECO:0000256" key="8">
    <source>
        <dbReference type="SAM" id="MobiDB-lite"/>
    </source>
</evidence>
<dbReference type="GO" id="GO:0016020">
    <property type="term" value="C:membrane"/>
    <property type="evidence" value="ECO:0007669"/>
    <property type="project" value="UniProtKB-SubCell"/>
</dbReference>
<keyword evidence="7" id="KW-0675">Receptor</keyword>
<evidence type="ECO:0000256" key="6">
    <source>
        <dbReference type="PROSITE-ProRule" id="PRU00803"/>
    </source>
</evidence>
<dbReference type="InterPro" id="IPR036465">
    <property type="entry name" value="vWFA_dom_sf"/>
</dbReference>
<keyword evidence="3" id="KW-0677">Repeat</keyword>
<dbReference type="SUPFAM" id="SSF69318">
    <property type="entry name" value="Integrin alpha N-terminal domain"/>
    <property type="match status" value="1"/>
</dbReference>
<keyword evidence="1" id="KW-0479">Metal-binding</keyword>
<dbReference type="PANTHER" id="PTHR23220:SF79">
    <property type="entry name" value="INTEGRIN ALPHA-E"/>
    <property type="match status" value="1"/>
</dbReference>
<protein>
    <submittedName>
        <fullName evidence="10">Integrin alpha-E</fullName>
    </submittedName>
</protein>
<evidence type="ECO:0000256" key="4">
    <source>
        <dbReference type="ARBA" id="ARBA00022837"/>
    </source>
</evidence>
<dbReference type="EMBL" id="BAAFJT010000019">
    <property type="protein sequence ID" value="GAB0198010.1"/>
    <property type="molecule type" value="Genomic_DNA"/>
</dbReference>
<reference evidence="10 11" key="1">
    <citation type="submission" date="2024-06" db="EMBL/GenBank/DDBJ databases">
        <title>The draft genome of Grus japonensis, version 3.</title>
        <authorList>
            <person name="Nabeshima K."/>
            <person name="Suzuki S."/>
            <person name="Onuma M."/>
        </authorList>
    </citation>
    <scope>NUCLEOTIDE SEQUENCE [LARGE SCALE GENOMIC DNA]</scope>
    <source>
        <strain evidence="10 11">451A</strain>
    </source>
</reference>
<keyword evidence="11" id="KW-1185">Reference proteome</keyword>
<sequence length="961" mass="106417">MAAAEPSLRFQAKSHTGTGIFTRVRILATSSVDKGLGRLRKCTVLQEEIQCQEIPLRGKIKGSKNIQDGGIAIDRNSDWILACLQKKHRRAFTTTEDMNGVCTLLTADLRSTAFLNLTKMVETKLNSITSKNSREKISDTSSSVSTDNTSGACGELFGSTGNNHMCKELGTEIAVILGGSENTKPDDFQNAKTSILNMMKSMWQKCSKIRFAVVQHRAQIQTELSLQESCDRLTAFFKVRNIKQQSSRTDIAAALQHVLDKVFDESCDSSQTGDKIIIVMASGQVFLENHRLRNVMNSLETAMVKLYAPEIGEFISNQWVPEELQNVGSEWFVLSTYEDFDSFLSELERETLKDSAENIPTDAPEHRNANDSGDSKLPSWVEEDKEEEEENGLPSGTEVAFILDGSGSIEPEDFERAKAFIHKMMKTLYKKCFECNFAVVQYGFEIRTEFDLRENWDPRATLQKVLDIVQVCNVTKTASAMQHVLDSIFTESHGSHKDAAKVMIVLTDGEILLDEMNLTTVINSPKMAGIERYAIGVGDAFKKPKALNELRLIASGPDDTNVFQVTNYSALDGLLSTLQQSIIGIEGMQGDALEYELAQAGFNVQILDKTGSFTMEGHLNVQVTSPFARFGFTVASIGDINGDGYEDIAVGAPLEDQLLNSSSFGSIYIFNGDKDKIRSCFSQRVKASEISSGLQYFGQSIDGGFDCTNDGLQDITVGSLENVVVLRSRPVVHFLTSMSFNPEKILTLQNNSIVTAKLCFDTISALPVSHQVALQEGLRQQDRLYCSFNFEKSDSPSSPAIHCGQPIPLTSLVSSCNCSIGHPVFKKTTANFSVIWQVDESIFQNKSAITIKITSINENSTILTEEHILDVRYAFTAVLTKPVSLMYVNVSKGLLENKEFKFNVNGENRFNATIKLQIWIPISIQGHSIITVKNASGTQKLYIFTFYSIIADITFVQFGKI</sequence>
<evidence type="ECO:0000259" key="9">
    <source>
        <dbReference type="PROSITE" id="PS50234"/>
    </source>
</evidence>
<evidence type="ECO:0000256" key="3">
    <source>
        <dbReference type="ARBA" id="ARBA00022737"/>
    </source>
</evidence>
<dbReference type="Gene3D" id="2.60.40.1510">
    <property type="entry name" value="ntegrin, alpha v. Chain A, domain 3"/>
    <property type="match status" value="1"/>
</dbReference>
<comment type="caution">
    <text evidence="10">The sequence shown here is derived from an EMBL/GenBank/DDBJ whole genome shotgun (WGS) entry which is preliminary data.</text>
</comment>
<dbReference type="InterPro" id="IPR013517">
    <property type="entry name" value="FG-GAP"/>
</dbReference>
<dbReference type="InterPro" id="IPR028994">
    <property type="entry name" value="Integrin_alpha_N"/>
</dbReference>
<dbReference type="PRINTS" id="PR01185">
    <property type="entry name" value="INTEGRINA"/>
</dbReference>
<dbReference type="Proteomes" id="UP001623348">
    <property type="component" value="Unassembled WGS sequence"/>
</dbReference>
<keyword evidence="2" id="KW-0732">Signal</keyword>
<evidence type="ECO:0000313" key="10">
    <source>
        <dbReference type="EMBL" id="GAB0198010.1"/>
    </source>
</evidence>
<name>A0ABC9XK26_GRUJA</name>
<dbReference type="SUPFAM" id="SSF53300">
    <property type="entry name" value="vWA-like"/>
    <property type="match status" value="2"/>
</dbReference>
<comment type="similarity">
    <text evidence="7">Belongs to the integrin alpha chain family.</text>
</comment>
<dbReference type="PROSITE" id="PS50234">
    <property type="entry name" value="VWFA"/>
    <property type="match status" value="2"/>
</dbReference>
<dbReference type="SMART" id="SM00327">
    <property type="entry name" value="VWA"/>
    <property type="match status" value="2"/>
</dbReference>
<dbReference type="GO" id="GO:0046872">
    <property type="term" value="F:metal ion binding"/>
    <property type="evidence" value="ECO:0007669"/>
    <property type="project" value="UniProtKB-KW"/>
</dbReference>
<dbReference type="Gene3D" id="2.130.10.130">
    <property type="entry name" value="Integrin alpha, N-terminal"/>
    <property type="match status" value="1"/>
</dbReference>
<dbReference type="PRINTS" id="PR00453">
    <property type="entry name" value="VWFADOMAIN"/>
</dbReference>
<dbReference type="PROSITE" id="PS51470">
    <property type="entry name" value="FG_GAP"/>
    <property type="match status" value="2"/>
</dbReference>
<proteinExistence type="inferred from homology"/>
<keyword evidence="5" id="KW-0325">Glycoprotein</keyword>
<dbReference type="InterPro" id="IPR000413">
    <property type="entry name" value="Integrin_alpha"/>
</dbReference>
<evidence type="ECO:0000256" key="5">
    <source>
        <dbReference type="ARBA" id="ARBA00023180"/>
    </source>
</evidence>
<evidence type="ECO:0000256" key="2">
    <source>
        <dbReference type="ARBA" id="ARBA00022729"/>
    </source>
</evidence>
<dbReference type="InterPro" id="IPR013519">
    <property type="entry name" value="Int_alpha_beta-p"/>
</dbReference>
<feature type="repeat" description="FG-GAP" evidence="6">
    <location>
        <begin position="616"/>
        <end position="679"/>
    </location>
</feature>
<dbReference type="AlphaFoldDB" id="A0ABC9XK26"/>
<dbReference type="InterPro" id="IPR002035">
    <property type="entry name" value="VWF_A"/>
</dbReference>
<feature type="domain" description="VWFA" evidence="9">
    <location>
        <begin position="398"/>
        <end position="578"/>
    </location>
</feature>
<dbReference type="Pfam" id="PF00092">
    <property type="entry name" value="VWA"/>
    <property type="match status" value="2"/>
</dbReference>
<comment type="subcellular location">
    <subcellularLocation>
        <location evidence="7">Membrane</location>
        <topology evidence="7">Single-pass type I membrane protein</topology>
    </subcellularLocation>
</comment>
<evidence type="ECO:0000313" key="11">
    <source>
        <dbReference type="Proteomes" id="UP001623348"/>
    </source>
</evidence>
<dbReference type="Gene3D" id="3.40.50.410">
    <property type="entry name" value="von Willebrand factor, type A domain"/>
    <property type="match status" value="2"/>
</dbReference>
<feature type="domain" description="VWFA" evidence="9">
    <location>
        <begin position="172"/>
        <end position="351"/>
    </location>
</feature>
<accession>A0ABC9XK26</accession>
<feature type="region of interest" description="Disordered" evidence="8">
    <location>
        <begin position="356"/>
        <end position="395"/>
    </location>
</feature>
<gene>
    <name evidence="10" type="ORF">GRJ2_002266400</name>
</gene>
<keyword evidence="7" id="KW-0130">Cell adhesion</keyword>
<dbReference type="GO" id="GO:0007155">
    <property type="term" value="P:cell adhesion"/>
    <property type="evidence" value="ECO:0007669"/>
    <property type="project" value="UniProtKB-KW"/>
</dbReference>